<sequence>MEEQKNKNKQSLKKILSNNWFIIKLSFQTAPFFMIYMIFEAVKQRCLVFLEHTYGIKFVLEAAEYQKPFIVVVRFLLIVFAAWAISFIFSGIYQNRVSQKGLPKIQKRLKELMYERVKALDLECYDDPTYYNEFVLSLSEAEKSITRTHQIIEAFFGGVTTLITSGIFFLTTDSPSVLFVLGSFGLTFFFAQILNKVNYKNRIEKNPEERKRTYIHRVFYLNEYAKEIRLNPDMSERLYEEFDTTNDNLYLIEKSYAKKRTGLQFLVNYVTNDFISDVIYITYLVYRAAIMHAISYSSVVVLWNSSGSLKNSLRNISRIFPQISENSLYIEKIRNFLNYETKIISTKNLPMPNVPKTLEFKNVSFGYNKEDGNILHNVNLIIHPNQKIALVGYNGAGKTTLIKLIMRLYDPSEGEIRYNGINIKDYNVKEYRNMIGTIFQDFKIFAASVSDNVILDYMEDALKSKREKEIRHALTFSGFDYKLNSLPQGLSTELTTEFEEDGVDLSGGESQKLATARAFYKDARMVILDEPSSALDPIAEYQLNETMLQAAANKTVIFISHRLSTTRNADRILMLEHGQIIEEGTHEELLELKNKYAAMWKAQAGKYVDIE</sequence>
<dbReference type="PANTHER" id="PTHR24221:SF654">
    <property type="entry name" value="ATP-BINDING CASSETTE SUB-FAMILY B MEMBER 6"/>
    <property type="match status" value="1"/>
</dbReference>
<keyword evidence="8 10" id="KW-1133">Transmembrane helix</keyword>
<comment type="subcellular location">
    <subcellularLocation>
        <location evidence="1">Cell membrane</location>
        <topology evidence="1">Multi-pass membrane protein</topology>
    </subcellularLocation>
</comment>
<evidence type="ECO:0000313" key="12">
    <source>
        <dbReference type="EMBL" id="MBH1940855.1"/>
    </source>
</evidence>
<keyword evidence="6" id="KW-0645">Protease</keyword>
<dbReference type="SUPFAM" id="SSF90123">
    <property type="entry name" value="ABC transporter transmembrane region"/>
    <property type="match status" value="1"/>
</dbReference>
<evidence type="ECO:0000259" key="11">
    <source>
        <dbReference type="PROSITE" id="PS50893"/>
    </source>
</evidence>
<dbReference type="InterPro" id="IPR003439">
    <property type="entry name" value="ABC_transporter-like_ATP-bd"/>
</dbReference>
<dbReference type="InterPro" id="IPR027417">
    <property type="entry name" value="P-loop_NTPase"/>
</dbReference>
<keyword evidence="7 12" id="KW-0067">ATP-binding</keyword>
<accession>A0A8J7KW23</accession>
<evidence type="ECO:0000256" key="2">
    <source>
        <dbReference type="ARBA" id="ARBA00022448"/>
    </source>
</evidence>
<organism evidence="12 13">
    <name type="scientific">Mobilitalea sibirica</name>
    <dbReference type="NCBI Taxonomy" id="1462919"/>
    <lineage>
        <taxon>Bacteria</taxon>
        <taxon>Bacillati</taxon>
        <taxon>Bacillota</taxon>
        <taxon>Clostridia</taxon>
        <taxon>Lachnospirales</taxon>
        <taxon>Lachnospiraceae</taxon>
        <taxon>Mobilitalea</taxon>
    </lineage>
</organism>
<feature type="transmembrane region" description="Helical" evidence="10">
    <location>
        <begin position="176"/>
        <end position="195"/>
    </location>
</feature>
<dbReference type="GO" id="GO:0008234">
    <property type="term" value="F:cysteine-type peptidase activity"/>
    <property type="evidence" value="ECO:0007669"/>
    <property type="project" value="UniProtKB-KW"/>
</dbReference>
<dbReference type="InterPro" id="IPR036640">
    <property type="entry name" value="ABC1_TM_sf"/>
</dbReference>
<reference evidence="12" key="1">
    <citation type="submission" date="2020-12" db="EMBL/GenBank/DDBJ databases">
        <title>M. sibirica DSM 26468T genome.</title>
        <authorList>
            <person name="Thieme N."/>
            <person name="Rettenmaier R."/>
            <person name="Zverlov V."/>
            <person name="Liebl W."/>
        </authorList>
    </citation>
    <scope>NUCLEOTIDE SEQUENCE</scope>
    <source>
        <strain evidence="12">DSM 26468</strain>
    </source>
</reference>
<dbReference type="GO" id="GO:0016887">
    <property type="term" value="F:ATP hydrolysis activity"/>
    <property type="evidence" value="ECO:0007669"/>
    <property type="project" value="InterPro"/>
</dbReference>
<keyword evidence="9 10" id="KW-0472">Membrane</keyword>
<dbReference type="GO" id="GO:0005524">
    <property type="term" value="F:ATP binding"/>
    <property type="evidence" value="ECO:0007669"/>
    <property type="project" value="UniProtKB-KW"/>
</dbReference>
<feature type="transmembrane region" description="Helical" evidence="10">
    <location>
        <begin position="21"/>
        <end position="39"/>
    </location>
</feature>
<dbReference type="PANTHER" id="PTHR24221">
    <property type="entry name" value="ATP-BINDING CASSETTE SUB-FAMILY B"/>
    <property type="match status" value="1"/>
</dbReference>
<evidence type="ECO:0000256" key="5">
    <source>
        <dbReference type="ARBA" id="ARBA00022741"/>
    </source>
</evidence>
<evidence type="ECO:0000256" key="4">
    <source>
        <dbReference type="ARBA" id="ARBA00022692"/>
    </source>
</evidence>
<gene>
    <name evidence="12" type="ORF">I5677_08135</name>
</gene>
<dbReference type="InterPro" id="IPR003593">
    <property type="entry name" value="AAA+_ATPase"/>
</dbReference>
<evidence type="ECO:0000256" key="10">
    <source>
        <dbReference type="SAM" id="Phobius"/>
    </source>
</evidence>
<dbReference type="EMBL" id="JAEAGR010000007">
    <property type="protein sequence ID" value="MBH1940855.1"/>
    <property type="molecule type" value="Genomic_DNA"/>
</dbReference>
<dbReference type="Gene3D" id="1.20.1560.10">
    <property type="entry name" value="ABC transporter type 1, transmembrane domain"/>
    <property type="match status" value="1"/>
</dbReference>
<evidence type="ECO:0000256" key="8">
    <source>
        <dbReference type="ARBA" id="ARBA00022989"/>
    </source>
</evidence>
<dbReference type="SUPFAM" id="SSF52540">
    <property type="entry name" value="P-loop containing nucleoside triphosphate hydrolases"/>
    <property type="match status" value="1"/>
</dbReference>
<keyword evidence="5" id="KW-0547">Nucleotide-binding</keyword>
<evidence type="ECO:0000256" key="3">
    <source>
        <dbReference type="ARBA" id="ARBA00022475"/>
    </source>
</evidence>
<comment type="caution">
    <text evidence="12">The sequence shown here is derived from an EMBL/GenBank/DDBJ whole genome shotgun (WGS) entry which is preliminary data.</text>
</comment>
<dbReference type="Gene3D" id="3.40.50.300">
    <property type="entry name" value="P-loop containing nucleotide triphosphate hydrolases"/>
    <property type="match status" value="1"/>
</dbReference>
<evidence type="ECO:0000256" key="6">
    <source>
        <dbReference type="ARBA" id="ARBA00022807"/>
    </source>
</evidence>
<evidence type="ECO:0000256" key="9">
    <source>
        <dbReference type="ARBA" id="ARBA00023136"/>
    </source>
</evidence>
<feature type="transmembrane region" description="Helical" evidence="10">
    <location>
        <begin position="151"/>
        <end position="170"/>
    </location>
</feature>
<feature type="domain" description="ABC transporter" evidence="11">
    <location>
        <begin position="358"/>
        <end position="602"/>
    </location>
</feature>
<dbReference type="Proteomes" id="UP000623269">
    <property type="component" value="Unassembled WGS sequence"/>
</dbReference>
<keyword evidence="3" id="KW-1003">Cell membrane</keyword>
<evidence type="ECO:0000256" key="1">
    <source>
        <dbReference type="ARBA" id="ARBA00004651"/>
    </source>
</evidence>
<keyword evidence="4 10" id="KW-0812">Transmembrane</keyword>
<protein>
    <submittedName>
        <fullName evidence="12">ABC transporter ATP-binding protein</fullName>
    </submittedName>
</protein>
<feature type="transmembrane region" description="Helical" evidence="10">
    <location>
        <begin position="69"/>
        <end position="93"/>
    </location>
</feature>
<name>A0A8J7KW23_9FIRM</name>
<keyword evidence="6" id="KW-0378">Hydrolase</keyword>
<dbReference type="Pfam" id="PF00005">
    <property type="entry name" value="ABC_tran"/>
    <property type="match status" value="1"/>
</dbReference>
<proteinExistence type="predicted"/>
<evidence type="ECO:0000256" key="7">
    <source>
        <dbReference type="ARBA" id="ARBA00022840"/>
    </source>
</evidence>
<dbReference type="PROSITE" id="PS50893">
    <property type="entry name" value="ABC_TRANSPORTER_2"/>
    <property type="match status" value="1"/>
</dbReference>
<dbReference type="GO" id="GO:0034040">
    <property type="term" value="F:ATPase-coupled lipid transmembrane transporter activity"/>
    <property type="evidence" value="ECO:0007669"/>
    <property type="project" value="TreeGrafter"/>
</dbReference>
<keyword evidence="13" id="KW-1185">Reference proteome</keyword>
<evidence type="ECO:0000313" key="13">
    <source>
        <dbReference type="Proteomes" id="UP000623269"/>
    </source>
</evidence>
<dbReference type="FunFam" id="3.40.50.300:FF:000299">
    <property type="entry name" value="ABC transporter ATP-binding protein/permease"/>
    <property type="match status" value="1"/>
</dbReference>
<dbReference type="AlphaFoldDB" id="A0A8J7KW23"/>
<dbReference type="RefSeq" id="WP_197661081.1">
    <property type="nucleotide sequence ID" value="NZ_JAEAGR010000007.1"/>
</dbReference>
<dbReference type="SMART" id="SM00382">
    <property type="entry name" value="AAA"/>
    <property type="match status" value="1"/>
</dbReference>
<dbReference type="InterPro" id="IPR039421">
    <property type="entry name" value="Type_1_exporter"/>
</dbReference>
<keyword evidence="2" id="KW-0813">Transport</keyword>
<dbReference type="GO" id="GO:0005886">
    <property type="term" value="C:plasma membrane"/>
    <property type="evidence" value="ECO:0007669"/>
    <property type="project" value="UniProtKB-SubCell"/>
</dbReference>
<keyword evidence="6" id="KW-0788">Thiol protease</keyword>